<evidence type="ECO:0000256" key="1">
    <source>
        <dbReference type="SAM" id="MobiDB-lite"/>
    </source>
</evidence>
<dbReference type="Proteomes" id="UP001165060">
    <property type="component" value="Unassembled WGS sequence"/>
</dbReference>
<name>A0ABQ6N2C0_9STRA</name>
<dbReference type="EMBL" id="BRYB01000851">
    <property type="protein sequence ID" value="GMI38962.1"/>
    <property type="molecule type" value="Genomic_DNA"/>
</dbReference>
<keyword evidence="3" id="KW-1185">Reference proteome</keyword>
<reference evidence="2 3" key="1">
    <citation type="journal article" date="2023" name="Commun. Biol.">
        <title>Genome analysis of Parmales, the sister group of diatoms, reveals the evolutionary specialization of diatoms from phago-mixotrophs to photoautotrophs.</title>
        <authorList>
            <person name="Ban H."/>
            <person name="Sato S."/>
            <person name="Yoshikawa S."/>
            <person name="Yamada K."/>
            <person name="Nakamura Y."/>
            <person name="Ichinomiya M."/>
            <person name="Sato N."/>
            <person name="Blanc-Mathieu R."/>
            <person name="Endo H."/>
            <person name="Kuwata A."/>
            <person name="Ogata H."/>
        </authorList>
    </citation>
    <scope>NUCLEOTIDE SEQUENCE [LARGE SCALE GENOMIC DNA]</scope>
</reference>
<accession>A0ABQ6N2C0</accession>
<feature type="compositionally biased region" description="Basic and acidic residues" evidence="1">
    <location>
        <begin position="436"/>
        <end position="456"/>
    </location>
</feature>
<comment type="caution">
    <text evidence="2">The sequence shown here is derived from an EMBL/GenBank/DDBJ whole genome shotgun (WGS) entry which is preliminary data.</text>
</comment>
<protein>
    <submittedName>
        <fullName evidence="2">Uncharacterized protein</fullName>
    </submittedName>
</protein>
<feature type="region of interest" description="Disordered" evidence="1">
    <location>
        <begin position="393"/>
        <end position="490"/>
    </location>
</feature>
<evidence type="ECO:0000313" key="3">
    <source>
        <dbReference type="Proteomes" id="UP001165060"/>
    </source>
</evidence>
<organism evidence="2 3">
    <name type="scientific">Tetraparma gracilis</name>
    <dbReference type="NCBI Taxonomy" id="2962635"/>
    <lineage>
        <taxon>Eukaryota</taxon>
        <taxon>Sar</taxon>
        <taxon>Stramenopiles</taxon>
        <taxon>Ochrophyta</taxon>
        <taxon>Bolidophyceae</taxon>
        <taxon>Parmales</taxon>
        <taxon>Triparmaceae</taxon>
        <taxon>Tetraparma</taxon>
    </lineage>
</organism>
<feature type="compositionally biased region" description="Low complexity" evidence="1">
    <location>
        <begin position="28"/>
        <end position="49"/>
    </location>
</feature>
<evidence type="ECO:0000313" key="2">
    <source>
        <dbReference type="EMBL" id="GMI38962.1"/>
    </source>
</evidence>
<feature type="compositionally biased region" description="Acidic residues" evidence="1">
    <location>
        <begin position="241"/>
        <end position="259"/>
    </location>
</feature>
<feature type="region of interest" description="Disordered" evidence="1">
    <location>
        <begin position="1"/>
        <end position="57"/>
    </location>
</feature>
<gene>
    <name evidence="2" type="ORF">TeGR_g11092</name>
</gene>
<feature type="region of interest" description="Disordered" evidence="1">
    <location>
        <begin position="225"/>
        <end position="272"/>
    </location>
</feature>
<feature type="compositionally biased region" description="Gly residues" evidence="1">
    <location>
        <begin position="231"/>
        <end position="240"/>
    </location>
</feature>
<proteinExistence type="predicted"/>
<feature type="compositionally biased region" description="Acidic residues" evidence="1">
    <location>
        <begin position="1"/>
        <end position="15"/>
    </location>
</feature>
<sequence>MPLDLSDDSDSDDDALLNYTPFSPSQKSTQTPPQAPASAGSAASSCPSEAEMDEERLRKLKSQASRFTLPAGVREAGELKWARFGKVYMPVRLCEKDEASGLHLSQNGDSFDETKKVLVQFISAPMGDLSLIPRTSSLLAYDAPDPATRKGAEPPEPGKWSQSLAAVLLKSKKGKTREAAQLDLYFAERVLSAALERVEGADGGGDGGGDGEGGEVSDEELVNDEFLTNPGVGGGGGGDDVGSEDDEEPYTQDNPDADDPVPSSGARKNEPIRPGDVILYFDPIFPAGDKRGRREATVISVDPRRKPVLVLSNSAVLQDSTQVCRTKIMYRKKLIDHRGIFRPVGDFKLAKKELAADVDVGFRSEAERANAIIKKNVAKFEADSGMKLGSMANVKSASGKKRAAGGGSKGKSAKPACDSSDDDFEKPHRKKPKAAAVEKPKEKAGKAKPKEKEKPKLKLAQKQKNMVVPAKPSSPLKFGKVNARSRAQAT</sequence>